<keyword evidence="6" id="KW-0547">Nucleotide-binding</keyword>
<name>A0A812HM90_9DINO</name>
<organism evidence="15 16">
    <name type="scientific">Symbiodinium natans</name>
    <dbReference type="NCBI Taxonomy" id="878477"/>
    <lineage>
        <taxon>Eukaryota</taxon>
        <taxon>Sar</taxon>
        <taxon>Alveolata</taxon>
        <taxon>Dinophyceae</taxon>
        <taxon>Suessiales</taxon>
        <taxon>Symbiodiniaceae</taxon>
        <taxon>Symbiodinium</taxon>
    </lineage>
</organism>
<dbReference type="SUPFAM" id="SSF51905">
    <property type="entry name" value="FAD/NAD(P)-binding domain"/>
    <property type="match status" value="1"/>
</dbReference>
<comment type="subunit">
    <text evidence="2">Homodimer.</text>
</comment>
<dbReference type="InterPro" id="IPR036621">
    <property type="entry name" value="Anticodon-bd_dom_sf"/>
</dbReference>
<dbReference type="GO" id="GO:0005739">
    <property type="term" value="C:mitochondrion"/>
    <property type="evidence" value="ECO:0007669"/>
    <property type="project" value="TreeGrafter"/>
</dbReference>
<dbReference type="Gene3D" id="3.40.50.800">
    <property type="entry name" value="Anticodon-binding domain"/>
    <property type="match status" value="2"/>
</dbReference>
<dbReference type="Gene3D" id="3.30.930.10">
    <property type="entry name" value="Bira Bifunctional Protein, Domain 2"/>
    <property type="match status" value="1"/>
</dbReference>
<feature type="transmembrane region" description="Helical" evidence="13">
    <location>
        <begin position="1824"/>
        <end position="1844"/>
    </location>
</feature>
<dbReference type="Pfam" id="PF00106">
    <property type="entry name" value="adh_short"/>
    <property type="match status" value="1"/>
</dbReference>
<dbReference type="SUPFAM" id="SSF55681">
    <property type="entry name" value="Class II aaRS and biotin synthetases"/>
    <property type="match status" value="1"/>
</dbReference>
<dbReference type="NCBIfam" id="TIGR00389">
    <property type="entry name" value="glyS_dimeric"/>
    <property type="match status" value="1"/>
</dbReference>
<feature type="transmembrane region" description="Helical" evidence="13">
    <location>
        <begin position="2319"/>
        <end position="2340"/>
    </location>
</feature>
<dbReference type="SUPFAM" id="SSF52954">
    <property type="entry name" value="Class II aaRS ABD-related"/>
    <property type="match status" value="1"/>
</dbReference>
<keyword evidence="8 13" id="KW-1133">Transmembrane helix</keyword>
<keyword evidence="4" id="KW-0436">Ligase</keyword>
<dbReference type="EC" id="6.1.1.14" evidence="3"/>
<dbReference type="InterPro" id="IPR006195">
    <property type="entry name" value="aa-tRNA-synth_II"/>
</dbReference>
<evidence type="ECO:0000313" key="15">
    <source>
        <dbReference type="EMBL" id="CAE6955787.1"/>
    </source>
</evidence>
<dbReference type="PANTHER" id="PTHR10745:SF0">
    <property type="entry name" value="GLYCINE--TRNA LIGASE"/>
    <property type="match status" value="1"/>
</dbReference>
<dbReference type="InterPro" id="IPR002314">
    <property type="entry name" value="aa-tRNA-synt_IIb"/>
</dbReference>
<evidence type="ECO:0000256" key="8">
    <source>
        <dbReference type="ARBA" id="ARBA00022989"/>
    </source>
</evidence>
<keyword evidence="16" id="KW-1185">Reference proteome</keyword>
<dbReference type="InterPro" id="IPR036188">
    <property type="entry name" value="FAD/NAD-bd_sf"/>
</dbReference>
<evidence type="ECO:0000256" key="10">
    <source>
        <dbReference type="ARBA" id="ARBA00023146"/>
    </source>
</evidence>
<keyword evidence="7" id="KW-0067">ATP-binding</keyword>
<dbReference type="InterPro" id="IPR045864">
    <property type="entry name" value="aa-tRNA-synth_II/BPL/LPL"/>
</dbReference>
<dbReference type="Gene3D" id="3.30.40.230">
    <property type="match status" value="1"/>
</dbReference>
<evidence type="ECO:0000256" key="3">
    <source>
        <dbReference type="ARBA" id="ARBA00012829"/>
    </source>
</evidence>
<proteinExistence type="predicted"/>
<dbReference type="Pfam" id="PF03129">
    <property type="entry name" value="HGTP_anticodon"/>
    <property type="match status" value="1"/>
</dbReference>
<dbReference type="InterPro" id="IPR002315">
    <property type="entry name" value="tRNA-synt_gly"/>
</dbReference>
<dbReference type="InterPro" id="IPR013122">
    <property type="entry name" value="PKD1_2_channel"/>
</dbReference>
<evidence type="ECO:0000256" key="9">
    <source>
        <dbReference type="ARBA" id="ARBA00023136"/>
    </source>
</evidence>
<dbReference type="Gene3D" id="1.10.287.70">
    <property type="match status" value="1"/>
</dbReference>
<feature type="transmembrane region" description="Helical" evidence="13">
    <location>
        <begin position="2379"/>
        <end position="2402"/>
    </location>
</feature>
<evidence type="ECO:0000256" key="4">
    <source>
        <dbReference type="ARBA" id="ARBA00022598"/>
    </source>
</evidence>
<evidence type="ECO:0000256" key="12">
    <source>
        <dbReference type="SAM" id="MobiDB-lite"/>
    </source>
</evidence>
<protein>
    <recommendedName>
        <fullName evidence="3">glycine--tRNA ligase</fullName>
        <ecNumber evidence="3">6.1.1.14</ecNumber>
    </recommendedName>
    <alternativeName>
        <fullName evidence="11">Diadenosine tetraphosphate synthetase</fullName>
    </alternativeName>
</protein>
<dbReference type="Pfam" id="PF08016">
    <property type="entry name" value="PKD_channel"/>
    <property type="match status" value="1"/>
</dbReference>
<dbReference type="FunFam" id="3.30.40.230:FF:000001">
    <property type="entry name" value="Glycine--tRNA ligase"/>
    <property type="match status" value="1"/>
</dbReference>
<gene>
    <name evidence="15" type="primary">Gars1</name>
    <name evidence="15" type="ORF">SNAT2548_LOCUS1741</name>
</gene>
<feature type="region of interest" description="Disordered" evidence="12">
    <location>
        <begin position="2651"/>
        <end position="2671"/>
    </location>
</feature>
<dbReference type="InterPro" id="IPR036291">
    <property type="entry name" value="NAD(P)-bd_dom_sf"/>
</dbReference>
<dbReference type="GO" id="GO:0016020">
    <property type="term" value="C:membrane"/>
    <property type="evidence" value="ECO:0007669"/>
    <property type="project" value="UniProtKB-SubCell"/>
</dbReference>
<dbReference type="InterPro" id="IPR002347">
    <property type="entry name" value="SDR_fam"/>
</dbReference>
<dbReference type="GO" id="GO:0005524">
    <property type="term" value="F:ATP binding"/>
    <property type="evidence" value="ECO:0007669"/>
    <property type="project" value="UniProtKB-KW"/>
</dbReference>
<dbReference type="PANTHER" id="PTHR10745">
    <property type="entry name" value="GLYCYL-TRNA SYNTHETASE/DNA POLYMERASE SUBUNIT GAMMA-2"/>
    <property type="match status" value="1"/>
</dbReference>
<evidence type="ECO:0000256" key="2">
    <source>
        <dbReference type="ARBA" id="ARBA00011738"/>
    </source>
</evidence>
<dbReference type="EMBL" id="CAJNDS010000101">
    <property type="protein sequence ID" value="CAE6955787.1"/>
    <property type="molecule type" value="Genomic_DNA"/>
</dbReference>
<keyword evidence="9 13" id="KW-0472">Membrane</keyword>
<accession>A0A812HM90</accession>
<dbReference type="PROSITE" id="PS50862">
    <property type="entry name" value="AA_TRNA_LIGASE_II"/>
    <property type="match status" value="1"/>
</dbReference>
<evidence type="ECO:0000256" key="7">
    <source>
        <dbReference type="ARBA" id="ARBA00022840"/>
    </source>
</evidence>
<evidence type="ECO:0000256" key="13">
    <source>
        <dbReference type="SAM" id="Phobius"/>
    </source>
</evidence>
<dbReference type="NCBIfam" id="NF003211">
    <property type="entry name" value="PRK04173.1"/>
    <property type="match status" value="1"/>
</dbReference>
<comment type="caution">
    <text evidence="15">The sequence shown here is derived from an EMBL/GenBank/DDBJ whole genome shotgun (WGS) entry which is preliminary data.</text>
</comment>
<feature type="compositionally biased region" description="Low complexity" evidence="12">
    <location>
        <begin position="2651"/>
        <end position="2662"/>
    </location>
</feature>
<dbReference type="Gene3D" id="3.40.50.720">
    <property type="entry name" value="NAD(P)-binding Rossmann-like Domain"/>
    <property type="match status" value="1"/>
</dbReference>
<dbReference type="GO" id="GO:0004820">
    <property type="term" value="F:glycine-tRNA ligase activity"/>
    <property type="evidence" value="ECO:0007669"/>
    <property type="project" value="UniProtKB-EC"/>
</dbReference>
<evidence type="ECO:0000256" key="6">
    <source>
        <dbReference type="ARBA" id="ARBA00022741"/>
    </source>
</evidence>
<evidence type="ECO:0000313" key="16">
    <source>
        <dbReference type="Proteomes" id="UP000604046"/>
    </source>
</evidence>
<evidence type="ECO:0000256" key="5">
    <source>
        <dbReference type="ARBA" id="ARBA00022692"/>
    </source>
</evidence>
<dbReference type="SUPFAM" id="SSF51735">
    <property type="entry name" value="NAD(P)-binding Rossmann-fold domains"/>
    <property type="match status" value="1"/>
</dbReference>
<keyword evidence="5 13" id="KW-0812">Transmembrane</keyword>
<evidence type="ECO:0000256" key="11">
    <source>
        <dbReference type="ARBA" id="ARBA00030057"/>
    </source>
</evidence>
<dbReference type="Pfam" id="PF00587">
    <property type="entry name" value="tRNA-synt_2b"/>
    <property type="match status" value="1"/>
</dbReference>
<feature type="region of interest" description="Disordered" evidence="12">
    <location>
        <begin position="1215"/>
        <end position="1238"/>
    </location>
</feature>
<comment type="subcellular location">
    <subcellularLocation>
        <location evidence="1">Membrane</location>
        <topology evidence="1">Multi-pass membrane protein</topology>
    </subcellularLocation>
</comment>
<dbReference type="OrthoDB" id="57698at2759"/>
<dbReference type="InterPro" id="IPR004154">
    <property type="entry name" value="Anticodon-bd"/>
</dbReference>
<dbReference type="PRINTS" id="PR01043">
    <property type="entry name" value="TRNASYNTHGLY"/>
</dbReference>
<dbReference type="InterPro" id="IPR027031">
    <property type="entry name" value="Gly-tRNA_synthase/POLG2"/>
</dbReference>
<evidence type="ECO:0000259" key="14">
    <source>
        <dbReference type="PROSITE" id="PS50862"/>
    </source>
</evidence>
<dbReference type="Gene3D" id="3.50.50.60">
    <property type="entry name" value="FAD/NAD(P)-binding domain"/>
    <property type="match status" value="1"/>
</dbReference>
<keyword evidence="10" id="KW-0030">Aminoacyl-tRNA synthetase</keyword>
<dbReference type="Proteomes" id="UP000604046">
    <property type="component" value="Unassembled WGS sequence"/>
</dbReference>
<reference evidence="15" key="1">
    <citation type="submission" date="2021-02" db="EMBL/GenBank/DDBJ databases">
        <authorList>
            <person name="Dougan E. K."/>
            <person name="Rhodes N."/>
            <person name="Thang M."/>
            <person name="Chan C."/>
        </authorList>
    </citation>
    <scope>NUCLEOTIDE SEQUENCE</scope>
</reference>
<dbReference type="GO" id="GO:0070150">
    <property type="term" value="P:mitochondrial glycyl-tRNA aminoacylation"/>
    <property type="evidence" value="ECO:0007669"/>
    <property type="project" value="TreeGrafter"/>
</dbReference>
<feature type="transmembrane region" description="Helical" evidence="13">
    <location>
        <begin position="1879"/>
        <end position="1899"/>
    </location>
</feature>
<evidence type="ECO:0000256" key="1">
    <source>
        <dbReference type="ARBA" id="ARBA00004141"/>
    </source>
</evidence>
<dbReference type="Gene3D" id="3.30.720.200">
    <property type="match status" value="1"/>
</dbReference>
<feature type="domain" description="Aminoacyl-transfer RNA synthetases class-II family profile" evidence="14">
    <location>
        <begin position="101"/>
        <end position="436"/>
    </location>
</feature>
<sequence length="2671" mass="301991">MWWRQFFVISEHLLEIEDTCIMQHSVLKASGHVDRFNDFMVKDVSDESKFFRADKLLEDVMEEKLKAADLTEAQRVEYTSVRNQADAYSQQELHQIFQKYQIKSPETGNDLSEPYEFNLMFPTPIGPGGYLQGYLRPETAQGIFLNYKFCLEQNSNRLPFGVAQVGRSFRNEIAPRAGLTRQREFTQAEIEYFVNPANKAHPKFKMVKDTVLTLFHSDAQLSAQEPVKMAAGDAVSRGLINNETLAFFIVRTYQFLLHIGLDQEFVRFRQHLPTEMAHYACDCWDAEIFGSYGWLECVGIADRSAFDLNAHARAAKCDLQYKESLEKPIEREVLALTKKSGVDIMKAFKKDGRTVKEFIEKLPQEEIECIAKQLEKGTADVQVDGSSFTLTKELAVFERKMEKQTVNAFTPGVIEPSFGIDRIFASLLEHVYYARPKEEPGDDKDKQTRGVLAFAPSSAPYKCVILPLDQRIARDERYLNMMDAFQVQLVELGLSFTLDESNATIGKRYSRNDELGIPYAITFDFDTLEEHLECQLINLSIWLGCAVYRVQQLDMSLTQKDLEDLDAPMHRASTKVELLKRFFQAEPPTAKGEDLLELWQEIYDETVRNTIVETVAGSSDERIHPVLPYEKLYAIVGDGGHWKWPRIWRRFDELERRGAAYRDGDPINFGLPNPNPNIEPQTVLVVGGGPVGLRMAIELKLGGHHVTVFEKRREVRDESGQLQQLGFTNRINRPHVFNFLRNDLDRLNGRDFMSSKMCYPVFTQADTSSIGIDELQLLLLKNALLLGVDFRMGMSYEDAEIVLDPRTQKPRWKVKFTCDEQGANSYQVPLGENFQTFDVLMGCDGARSRVRESQKQIFGEVDKRNFKKMIGVVANVQKVSRQRLKDLGFPSGQEPTDMKRAHLASGAGNMAGLNYYKASFHNYVIFTPSKEDLQAAGFSGSIYSFHSGRDKVNPNKADEKMRLRRWVLERCKEVGIPVDETLSNGGFVEEPNDVMAFDFSEIWKCKKNFAFNLPPIGYDTEVHGPWTGRTLIPPIGLVGDAVTEPFWIAGVGLQRGWNGVMDACYLIDNLYNMSFSGGPDPVETTSWNEHVQKLQGMIPVLFDCSHDGKMTKEGLQGEYADQGIIMTQLNKQQKDSEKPQWQLQVNPWTRYEQFAKLSEEKYKGARILENMHPTVRRALAIRKHPNDSDVFSAKKLKSINGKSIVQAVDHVVQQSRKAPADAQLQPSPAERTSIPETEVARRASTKSENLHSMLAKQIDLHVQNAASHTARAFDDDRWKPLSPKASGFAEMAEKQWDILTEKHLSPSQRAELLHVRNMQVSLRQQIASLSTSLAAFERAEREPCPAWWRSGATPSLPELTYTDRTVTVRERDTMWQIRLVIDELAPLLLKLCQGSPWEAESKHFAAVNAGQWAQAHVASPDFAPMFRDAVKRSFPTDWNLIPLYSRYSTPRAHTLISTIQTTIIGYLRQLGPWSNGKLAGEVPSAFEPSLLESPQWVNSFHKKKAVKQESIEEDGVAEKIYANWIKEELQKEAACLELPFSVVFLASFACFALGYLAQDVVMSVENSIETDITENANFAFEGYFGNKAINDVNSIADFWSWTRLGLLPLVFPETPYTYSEGLADVVPEGYDVNALPQRWLYSGYQKPAPVQNDYLRYNRIIGGLRFRQEVSTDDKATCTHFGDEATFRRWIGKPCTHITEYELPPDLMATEAFNSEPQRVEWFLPEVEGTSALVQHVVDMEDGCFSAKAQNRTCRCTWCDAQVSSHPWLDEQTQRVEVAFITYNAHYGLYNLATANFWFSRGGNIFKLVFVRSSWAGLEVREPAVLALIAVSGVLWVCGCLYLAKVELLEMATMIQRSNKIWYYTLAQDYLGFWNCVDWLAIIMTTVISISFGVLHIFIGDVNGKLGAIVTQVDSSGYPALEAYREIARALELSRSGRKAHAASYGYGQDLQSINLRGKVSVVTGANSGIGRKIAEYLVARGSRVYMVCRNAERGQQAKDEIAQKTSSEDVHLLVADCGLASDVRRVAAELRDKEASGIDCLVCNAGAMTHKKTLTSEGHEVTFATHLLHGTYLLTEELRPALGRKEGARVVVVSSGGMLNVKYNHNLATGKKGSYDRQLAYAYAKRGQVLLCEHWAKQPGEQIVFASCHPGWTDTPGVDHAYGSMKKWLEPMRTNWEGQWQVVCDSFTSRCMAVHVAIMQHMWLLSSPWWGTTPEGDSRDSRVVLVESAKFVKRQERDAASAPATVQRIPKELQAHTYRTVSDFADAVVAMLDAERNLRLWLCIYPVVLLMRLFKSFAAQKRLAIVTDTFRMAYNDLMHFFIVFASVYFCMTVNAVIFFGQDILDFATIDRALHACFRAMLGDWDWDAMGKIGIHRAFAWFFFFMVVMVMILMNMLVAILMEAYGVVKDDAKHADSLLQQTKNILRRARQNKRKERVNLTHIWDALRKEHNDDEDALLSSERKITPSFLRDIVDGIPVSQALRTLKNSQMDHDKKVDPAFELQDFKVGLTNMVTRLDYSALCATYLSEKIRQYQDLAKAEGRDTGGFDKSMATLSPVGDFEGAPAEDETYENSAEQALEKVKALARDHSTEMADGIAAILGEEMQELEKRQNTQRKAINTTCEQLQRLRDMVHHLSSTCADISNLTAHLGSSSGSAHGASAPRVILDGRA</sequence>